<evidence type="ECO:0000313" key="2">
    <source>
        <dbReference type="Proteomes" id="UP001177023"/>
    </source>
</evidence>
<accession>A0AA36GFW5</accession>
<sequence>MSGIPDMMSKPGMTSMPGLPGISSLENRALGENTHPAQPINLAASGTIVSSSQLFCFDFDERCRWKNVDGILVDELDWFQGIGYLDANRLEIATGTKVVPEGYYAIVATEKVHGPTGKAILVSDVIQCQRGMADLKFSYWTSPKVQLRVCTKKTNRLLPDYEQCSDAIESGDPGPALIPIPDQGSDSFQIYIIAENFVWQAIGMQGGFAVIDNIEYRGQMCSEEYAAQFREEAPYTLESKDFTSGEKHANRANDEEVPVRYIYERPTNEGLHANDIEDLDMIDIPRPPPLFSAHSQRGEESESSAAQMPDACAVLSCSYDRGDCIKYTTEAGWNISSKPVGNPLTGIRGDATVLPYNKDGSFAYLAGPKHLGRLVTPAFDLPRDVYFVFAYHKVDKSARFRVYAKRADQHHEMLIFEAPGLNKEAKRWFREGKVLQRGLYQYIAFEVRNLTKNHYLGLDELMILDAQRQPFCVQSKF</sequence>
<comment type="caution">
    <text evidence="1">The sequence shown here is derived from an EMBL/GenBank/DDBJ whole genome shotgun (WGS) entry which is preliminary data.</text>
</comment>
<proteinExistence type="predicted"/>
<feature type="non-terminal residue" evidence="1">
    <location>
        <position position="477"/>
    </location>
</feature>
<dbReference type="InterPro" id="IPR013320">
    <property type="entry name" value="ConA-like_dom_sf"/>
</dbReference>
<organism evidence="1 2">
    <name type="scientific">Mesorhabditis spiculigera</name>
    <dbReference type="NCBI Taxonomy" id="96644"/>
    <lineage>
        <taxon>Eukaryota</taxon>
        <taxon>Metazoa</taxon>
        <taxon>Ecdysozoa</taxon>
        <taxon>Nematoda</taxon>
        <taxon>Chromadorea</taxon>
        <taxon>Rhabditida</taxon>
        <taxon>Rhabditina</taxon>
        <taxon>Rhabditomorpha</taxon>
        <taxon>Rhabditoidea</taxon>
        <taxon>Rhabditidae</taxon>
        <taxon>Mesorhabditinae</taxon>
        <taxon>Mesorhabditis</taxon>
    </lineage>
</organism>
<dbReference type="Gene3D" id="2.60.120.200">
    <property type="match status" value="2"/>
</dbReference>
<evidence type="ECO:0000313" key="1">
    <source>
        <dbReference type="EMBL" id="CAJ0583716.1"/>
    </source>
</evidence>
<gene>
    <name evidence="1" type="ORF">MSPICULIGERA_LOCUS21786</name>
</gene>
<name>A0AA36GFW5_9BILA</name>
<dbReference type="AlphaFoldDB" id="A0AA36GFW5"/>
<reference evidence="1" key="1">
    <citation type="submission" date="2023-06" db="EMBL/GenBank/DDBJ databases">
        <authorList>
            <person name="Delattre M."/>
        </authorList>
    </citation>
    <scope>NUCLEOTIDE SEQUENCE</scope>
    <source>
        <strain evidence="1">AF72</strain>
    </source>
</reference>
<dbReference type="SUPFAM" id="SSF49899">
    <property type="entry name" value="Concanavalin A-like lectins/glucanases"/>
    <property type="match status" value="2"/>
</dbReference>
<protein>
    <recommendedName>
        <fullName evidence="3">MAM domain-containing protein</fullName>
    </recommendedName>
</protein>
<dbReference type="EMBL" id="CATQJA010002665">
    <property type="protein sequence ID" value="CAJ0583716.1"/>
    <property type="molecule type" value="Genomic_DNA"/>
</dbReference>
<evidence type="ECO:0008006" key="3">
    <source>
        <dbReference type="Google" id="ProtNLM"/>
    </source>
</evidence>
<keyword evidence="2" id="KW-1185">Reference proteome</keyword>
<dbReference type="Proteomes" id="UP001177023">
    <property type="component" value="Unassembled WGS sequence"/>
</dbReference>